<evidence type="ECO:0000256" key="6">
    <source>
        <dbReference type="ARBA" id="ARBA00023049"/>
    </source>
</evidence>
<feature type="transmembrane region" description="Helical" evidence="7">
    <location>
        <begin position="21"/>
        <end position="46"/>
    </location>
</feature>
<evidence type="ECO:0000256" key="4">
    <source>
        <dbReference type="ARBA" id="ARBA00022801"/>
    </source>
</evidence>
<keyword evidence="4" id="KW-0378">Hydrolase</keyword>
<dbReference type="RefSeq" id="WP_176216808.1">
    <property type="nucleotide sequence ID" value="NZ_FWXD01000005.1"/>
</dbReference>
<evidence type="ECO:0000256" key="1">
    <source>
        <dbReference type="ARBA" id="ARBA00001947"/>
    </source>
</evidence>
<evidence type="ECO:0000256" key="7">
    <source>
        <dbReference type="SAM" id="Phobius"/>
    </source>
</evidence>
<keyword evidence="7" id="KW-0472">Membrane</keyword>
<dbReference type="Proteomes" id="UP000192761">
    <property type="component" value="Unassembled WGS sequence"/>
</dbReference>
<keyword evidence="6" id="KW-0482">Metalloprotease</keyword>
<evidence type="ECO:0000256" key="2">
    <source>
        <dbReference type="ARBA" id="ARBA00022670"/>
    </source>
</evidence>
<feature type="transmembrane region" description="Helical" evidence="7">
    <location>
        <begin position="52"/>
        <end position="74"/>
    </location>
</feature>
<evidence type="ECO:0000313" key="9">
    <source>
        <dbReference type="EMBL" id="SMC21421.1"/>
    </source>
</evidence>
<gene>
    <name evidence="9" type="ORF">SAMN02745857_01206</name>
</gene>
<keyword evidence="2" id="KW-0645">Protease</keyword>
<dbReference type="Pfam" id="PF01435">
    <property type="entry name" value="Peptidase_M48"/>
    <property type="match status" value="1"/>
</dbReference>
<proteinExistence type="predicted"/>
<evidence type="ECO:0000259" key="8">
    <source>
        <dbReference type="Pfam" id="PF01435"/>
    </source>
</evidence>
<evidence type="ECO:0000256" key="5">
    <source>
        <dbReference type="ARBA" id="ARBA00022833"/>
    </source>
</evidence>
<dbReference type="STRING" id="1121001.SAMN02745857_01206"/>
<keyword evidence="5" id="KW-0862">Zinc</keyword>
<dbReference type="AlphaFoldDB" id="A0A1W1XD58"/>
<dbReference type="GO" id="GO:0046872">
    <property type="term" value="F:metal ion binding"/>
    <property type="evidence" value="ECO:0007669"/>
    <property type="project" value="UniProtKB-KW"/>
</dbReference>
<feature type="domain" description="Peptidase M48" evidence="8">
    <location>
        <begin position="149"/>
        <end position="321"/>
    </location>
</feature>
<keyword evidence="10" id="KW-1185">Reference proteome</keyword>
<keyword evidence="3" id="KW-0479">Metal-binding</keyword>
<comment type="cofactor">
    <cofactor evidence="1">
        <name>Zn(2+)</name>
        <dbReference type="ChEBI" id="CHEBI:29105"/>
    </cofactor>
</comment>
<dbReference type="GO" id="GO:0006508">
    <property type="term" value="P:proteolysis"/>
    <property type="evidence" value="ECO:0007669"/>
    <property type="project" value="UniProtKB-KW"/>
</dbReference>
<dbReference type="InterPro" id="IPR001915">
    <property type="entry name" value="Peptidase_M48"/>
</dbReference>
<reference evidence="9 10" key="1">
    <citation type="submission" date="2017-04" db="EMBL/GenBank/DDBJ databases">
        <authorList>
            <person name="Afonso C.L."/>
            <person name="Miller P.J."/>
            <person name="Scott M.A."/>
            <person name="Spackman E."/>
            <person name="Goraichik I."/>
            <person name="Dimitrov K.M."/>
            <person name="Suarez D.L."/>
            <person name="Swayne D.E."/>
        </authorList>
    </citation>
    <scope>NUCLEOTIDE SEQUENCE [LARGE SCALE GENOMIC DNA]</scope>
    <source>
        <strain evidence="9 10">DSM 23236</strain>
    </source>
</reference>
<dbReference type="GO" id="GO:0004222">
    <property type="term" value="F:metalloendopeptidase activity"/>
    <property type="evidence" value="ECO:0007669"/>
    <property type="project" value="InterPro"/>
</dbReference>
<keyword evidence="7" id="KW-0812">Transmembrane</keyword>
<keyword evidence="7" id="KW-1133">Transmembrane helix</keyword>
<evidence type="ECO:0000313" key="10">
    <source>
        <dbReference type="Proteomes" id="UP000192761"/>
    </source>
</evidence>
<evidence type="ECO:0000256" key="3">
    <source>
        <dbReference type="ARBA" id="ARBA00022723"/>
    </source>
</evidence>
<sequence length="611" mass="68613">MSNAARSPDHDDARAEPRARMLGWLLLGDVAVYGVIVLLFSLPLLAGWLGGMLWFWVLVFTVSWPGVAYVRLLLQARRAEPDTQEADELLVDPASVPVLAGVLREIEQGLGMRHGTQIALDGRMNASIRLVQQGRRQRRRLTIGLPVLLALDEPCCRAMLLHECAHLAREHGRWSQWFHVRLQWWRRLADIHRQNHAMFTVPLRLFLRWYVPRLWLRRLAFSRVCERMADQWAVQQGGAAAGRLHLAMAVQDRTLSNYWQTLYAGAGRQGIAAVTPYQMLLSVPQHALPVDQAQARAWLDAALAEPAAEGDTHPVLLERLQMAGVHPGQLPADWPWQWPARPAATVWLGKALPALAARLDEHWQQAAEPYWQQAADAAGARTAEYHATRRRQQIQRLNADDWFVLAVYQRGQGAAEWVDALRQGLALDARHAGLNRLLAEQTAKRGDWAAASRRWQIVLADPEAERETPLCELLACALRLTDTALATWCRSELAALYVYAESPELYPHGLGQAELAKVRNDLDLLLRSANAVWLFRQSEDAAAPEWLLLIKAWDDWLLRTVANATGQIEATRAACNRLLPEVLGKTHLKLAVDYLLPGDVRLAACVDAAKL</sequence>
<organism evidence="9 10">
    <name type="scientific">Andreprevotia lacus DSM 23236</name>
    <dbReference type="NCBI Taxonomy" id="1121001"/>
    <lineage>
        <taxon>Bacteria</taxon>
        <taxon>Pseudomonadati</taxon>
        <taxon>Pseudomonadota</taxon>
        <taxon>Betaproteobacteria</taxon>
        <taxon>Neisseriales</taxon>
        <taxon>Chitinibacteraceae</taxon>
        <taxon>Andreprevotia</taxon>
    </lineage>
</organism>
<name>A0A1W1XD58_9NEIS</name>
<accession>A0A1W1XD58</accession>
<dbReference type="EMBL" id="FWXD01000005">
    <property type="protein sequence ID" value="SMC21421.1"/>
    <property type="molecule type" value="Genomic_DNA"/>
</dbReference>
<protein>
    <submittedName>
        <fullName evidence="9">Peptidase family M48</fullName>
    </submittedName>
</protein>